<reference evidence="5" key="3">
    <citation type="submission" date="2023-05" db="EMBL/GenBank/DDBJ databases">
        <authorList>
            <person name="Smith C.H."/>
        </authorList>
    </citation>
    <scope>NUCLEOTIDE SEQUENCE</scope>
    <source>
        <strain evidence="5">CHS0354</strain>
        <tissue evidence="5">Mantle</tissue>
    </source>
</reference>
<dbReference type="SUPFAM" id="SSF49854">
    <property type="entry name" value="Spermadhesin, CUB domain"/>
    <property type="match status" value="1"/>
</dbReference>
<keyword evidence="2" id="KW-0768">Sushi</keyword>
<dbReference type="PROSITE" id="PS50923">
    <property type="entry name" value="SUSHI"/>
    <property type="match status" value="1"/>
</dbReference>
<dbReference type="EMBL" id="JAEAOA010000451">
    <property type="protein sequence ID" value="KAK3607923.1"/>
    <property type="molecule type" value="Genomic_DNA"/>
</dbReference>
<organism evidence="5 6">
    <name type="scientific">Potamilus streckersoni</name>
    <dbReference type="NCBI Taxonomy" id="2493646"/>
    <lineage>
        <taxon>Eukaryota</taxon>
        <taxon>Metazoa</taxon>
        <taxon>Spiralia</taxon>
        <taxon>Lophotrochozoa</taxon>
        <taxon>Mollusca</taxon>
        <taxon>Bivalvia</taxon>
        <taxon>Autobranchia</taxon>
        <taxon>Heteroconchia</taxon>
        <taxon>Palaeoheterodonta</taxon>
        <taxon>Unionida</taxon>
        <taxon>Unionoidea</taxon>
        <taxon>Unionidae</taxon>
        <taxon>Ambleminae</taxon>
        <taxon>Lampsilini</taxon>
        <taxon>Potamilus</taxon>
    </lineage>
</organism>
<dbReference type="SUPFAM" id="SSF57535">
    <property type="entry name" value="Complement control module/SCR domain"/>
    <property type="match status" value="2"/>
</dbReference>
<comment type="caution">
    <text evidence="2">Lacks conserved residue(s) required for the propagation of feature annotation.</text>
</comment>
<evidence type="ECO:0000259" key="4">
    <source>
        <dbReference type="PROSITE" id="PS50923"/>
    </source>
</evidence>
<accession>A0AAE0TDJ4</accession>
<name>A0AAE0TDJ4_9BIVA</name>
<keyword evidence="1" id="KW-1015">Disulfide bond</keyword>
<dbReference type="Gene3D" id="2.60.120.290">
    <property type="entry name" value="Spermadhesin, CUB domain"/>
    <property type="match status" value="1"/>
</dbReference>
<dbReference type="Proteomes" id="UP001195483">
    <property type="component" value="Unassembled WGS sequence"/>
</dbReference>
<dbReference type="InterPro" id="IPR000859">
    <property type="entry name" value="CUB_dom"/>
</dbReference>
<keyword evidence="6" id="KW-1185">Reference proteome</keyword>
<dbReference type="InterPro" id="IPR035914">
    <property type="entry name" value="Sperma_CUB_dom_sf"/>
</dbReference>
<gene>
    <name evidence="5" type="ORF">CHS0354_006517</name>
</gene>
<evidence type="ECO:0000256" key="1">
    <source>
        <dbReference type="ARBA" id="ARBA00023157"/>
    </source>
</evidence>
<evidence type="ECO:0000256" key="2">
    <source>
        <dbReference type="PROSITE-ProRule" id="PRU00302"/>
    </source>
</evidence>
<evidence type="ECO:0000313" key="5">
    <source>
        <dbReference type="EMBL" id="KAK3607923.1"/>
    </source>
</evidence>
<sequence>MSLDNDMSIKFNLISRKFDRLINVNWREHKLIIASVLLSSVHAIRSGPHINMMTSFLSGQFSLGQRFPPTGVIPAQAQSVPLSGYGVKPLESGAIGLSLLVAVILSFSHCGDPPKPHGHTLISFTGRNLGSIAEYICFTDFIKFTTIKCTSRGWESLPPCIISCGNPPAIPGLQLLNFTSGTEKGDTRYYICANRDLTFSPASPANSACSSVTCQSNGMWTSLSFTCNTPPMTTNTGGSLSGTTGTITSPNRPGIYTPPNMAMYRYSIVTPGKSITFTFNGAFGIDSTSFLNIYCGFDLVTGSPTVSYTSTTVSPGQFTCLTGCATVVFNVIPGGAGSQAGFDITWKANLLVK</sequence>
<protein>
    <submittedName>
        <fullName evidence="5">Uncharacterized protein</fullName>
    </submittedName>
</protein>
<dbReference type="PROSITE" id="PS01180">
    <property type="entry name" value="CUB"/>
    <property type="match status" value="1"/>
</dbReference>
<dbReference type="AlphaFoldDB" id="A0AAE0TDJ4"/>
<proteinExistence type="predicted"/>
<evidence type="ECO:0000313" key="6">
    <source>
        <dbReference type="Proteomes" id="UP001195483"/>
    </source>
</evidence>
<comment type="caution">
    <text evidence="5">The sequence shown here is derived from an EMBL/GenBank/DDBJ whole genome shotgun (WGS) entry which is preliminary data.</text>
</comment>
<evidence type="ECO:0000259" key="3">
    <source>
        <dbReference type="PROSITE" id="PS01180"/>
    </source>
</evidence>
<reference evidence="5" key="2">
    <citation type="journal article" date="2021" name="Genome Biol. Evol.">
        <title>Developing a high-quality reference genome for a parasitic bivalve with doubly uniparental inheritance (Bivalvia: Unionida).</title>
        <authorList>
            <person name="Smith C.H."/>
        </authorList>
    </citation>
    <scope>NUCLEOTIDE SEQUENCE</scope>
    <source>
        <strain evidence="5">CHS0354</strain>
        <tissue evidence="5">Mantle</tissue>
    </source>
</reference>
<reference evidence="5" key="1">
    <citation type="journal article" date="2021" name="Genome Biol. Evol.">
        <title>A High-Quality Reference Genome for a Parasitic Bivalve with Doubly Uniparental Inheritance (Bivalvia: Unionida).</title>
        <authorList>
            <person name="Smith C.H."/>
        </authorList>
    </citation>
    <scope>NUCLEOTIDE SEQUENCE</scope>
    <source>
        <strain evidence="5">CHS0354</strain>
    </source>
</reference>
<dbReference type="InterPro" id="IPR000436">
    <property type="entry name" value="Sushi_SCR_CCP_dom"/>
</dbReference>
<feature type="domain" description="CUB" evidence="3">
    <location>
        <begin position="236"/>
        <end position="300"/>
    </location>
</feature>
<feature type="domain" description="Sushi" evidence="4">
    <location>
        <begin position="162"/>
        <end position="229"/>
    </location>
</feature>
<dbReference type="InterPro" id="IPR035976">
    <property type="entry name" value="Sushi/SCR/CCP_sf"/>
</dbReference>